<proteinExistence type="predicted"/>
<accession>A0A9N9KJL7</accession>
<dbReference type="AlphaFoldDB" id="A0A9N9KJL7"/>
<keyword evidence="2" id="KW-1185">Reference proteome</keyword>
<name>A0A9N9KJL7_9GLOM</name>
<evidence type="ECO:0000313" key="1">
    <source>
        <dbReference type="EMBL" id="CAG8831341.1"/>
    </source>
</evidence>
<gene>
    <name evidence="1" type="ORF">CPELLU_LOCUS20725</name>
</gene>
<organism evidence="1 2">
    <name type="scientific">Cetraspora pellucida</name>
    <dbReference type="NCBI Taxonomy" id="1433469"/>
    <lineage>
        <taxon>Eukaryota</taxon>
        <taxon>Fungi</taxon>
        <taxon>Fungi incertae sedis</taxon>
        <taxon>Mucoromycota</taxon>
        <taxon>Glomeromycotina</taxon>
        <taxon>Glomeromycetes</taxon>
        <taxon>Diversisporales</taxon>
        <taxon>Gigasporaceae</taxon>
        <taxon>Cetraspora</taxon>
    </lineage>
</organism>
<feature type="non-terminal residue" evidence="1">
    <location>
        <position position="1"/>
    </location>
</feature>
<protein>
    <submittedName>
        <fullName evidence="1">3568_t:CDS:1</fullName>
    </submittedName>
</protein>
<dbReference type="Proteomes" id="UP000789759">
    <property type="component" value="Unassembled WGS sequence"/>
</dbReference>
<reference evidence="1" key="1">
    <citation type="submission" date="2021-06" db="EMBL/GenBank/DDBJ databases">
        <authorList>
            <person name="Kallberg Y."/>
            <person name="Tangrot J."/>
            <person name="Rosling A."/>
        </authorList>
    </citation>
    <scope>NUCLEOTIDE SEQUENCE</scope>
    <source>
        <strain evidence="1">FL966</strain>
    </source>
</reference>
<comment type="caution">
    <text evidence="1">The sequence shown here is derived from an EMBL/GenBank/DDBJ whole genome shotgun (WGS) entry which is preliminary data.</text>
</comment>
<dbReference type="EMBL" id="CAJVQA010065976">
    <property type="protein sequence ID" value="CAG8831341.1"/>
    <property type="molecule type" value="Genomic_DNA"/>
</dbReference>
<sequence>FTAKTSSNRKIAGLSYTGGQKPYKDQEQGMLPLSNWKFLSIIPFIRKLLYNK</sequence>
<evidence type="ECO:0000313" key="2">
    <source>
        <dbReference type="Proteomes" id="UP000789759"/>
    </source>
</evidence>